<dbReference type="InterPro" id="IPR038573">
    <property type="entry name" value="BrnT_sf"/>
</dbReference>
<gene>
    <name evidence="1" type="ORF">dnm_081190</name>
</gene>
<reference evidence="1" key="1">
    <citation type="journal article" date="2021" name="Microb. Physiol.">
        <title>Proteogenomic Insights into the Physiology of Marine, Sulfate-Reducing, Filamentous Desulfonema limicola and Desulfonema magnum.</title>
        <authorList>
            <person name="Schnaars V."/>
            <person name="Wohlbrand L."/>
            <person name="Scheve S."/>
            <person name="Hinrichs C."/>
            <person name="Reinhardt R."/>
            <person name="Rabus R."/>
        </authorList>
    </citation>
    <scope>NUCLEOTIDE SEQUENCE</scope>
    <source>
        <strain evidence="1">4be13</strain>
    </source>
</reference>
<evidence type="ECO:0000313" key="1">
    <source>
        <dbReference type="EMBL" id="QTA92045.1"/>
    </source>
</evidence>
<dbReference type="EMBL" id="CP061800">
    <property type="protein sequence ID" value="QTA92045.1"/>
    <property type="molecule type" value="Genomic_DNA"/>
</dbReference>
<dbReference type="Gene3D" id="3.10.450.530">
    <property type="entry name" value="Ribonuclease toxin, BrnT, of type II toxin-antitoxin system"/>
    <property type="match status" value="1"/>
</dbReference>
<dbReference type="AlphaFoldDB" id="A0A975BUF8"/>
<dbReference type="Proteomes" id="UP000663722">
    <property type="component" value="Chromosome"/>
</dbReference>
<accession>A0A975BUF8</accession>
<evidence type="ECO:0000313" key="2">
    <source>
        <dbReference type="Proteomes" id="UP000663722"/>
    </source>
</evidence>
<sequence>MDTYGRILVVVYTWRNHTIRIISARKALKRERRQYGG</sequence>
<proteinExistence type="predicted"/>
<dbReference type="Pfam" id="PF04365">
    <property type="entry name" value="BrnT_toxin"/>
    <property type="match status" value="1"/>
</dbReference>
<dbReference type="KEGG" id="dmm:dnm_081190"/>
<keyword evidence="2" id="KW-1185">Reference proteome</keyword>
<organism evidence="1 2">
    <name type="scientific">Desulfonema magnum</name>
    <dbReference type="NCBI Taxonomy" id="45655"/>
    <lineage>
        <taxon>Bacteria</taxon>
        <taxon>Pseudomonadati</taxon>
        <taxon>Thermodesulfobacteriota</taxon>
        <taxon>Desulfobacteria</taxon>
        <taxon>Desulfobacterales</taxon>
        <taxon>Desulfococcaceae</taxon>
        <taxon>Desulfonema</taxon>
    </lineage>
</organism>
<name>A0A975BUF8_9BACT</name>
<dbReference type="InterPro" id="IPR007460">
    <property type="entry name" value="BrnT_toxin"/>
</dbReference>
<protein>
    <submittedName>
        <fullName evidence="1">Toxin component type II BrnT domain-containing protein</fullName>
    </submittedName>
</protein>